<reference evidence="1" key="2">
    <citation type="journal article" date="2017" name="J. Med. Entomol.">
        <title>Transcriptome Analysis of the Triatoma infestans (Hemiptera: Reduviidae) Integument.</title>
        <authorList>
            <person name="Calderon-Fernandez G.M."/>
            <person name="Moriconi D.E."/>
            <person name="Dulbecco A.B."/>
            <person name="Juarez M.P."/>
        </authorList>
    </citation>
    <scope>NUCLEOTIDE SEQUENCE</scope>
    <source>
        <strain evidence="1">Int1</strain>
        <tissue evidence="1">Integument</tissue>
    </source>
</reference>
<dbReference type="AlphaFoldDB" id="A0A161MBT1"/>
<feature type="non-terminal residue" evidence="1">
    <location>
        <position position="54"/>
    </location>
</feature>
<proteinExistence type="predicted"/>
<organism evidence="1">
    <name type="scientific">Triatoma infestans</name>
    <name type="common">Assassin bug</name>
    <dbReference type="NCBI Taxonomy" id="30076"/>
    <lineage>
        <taxon>Eukaryota</taxon>
        <taxon>Metazoa</taxon>
        <taxon>Ecdysozoa</taxon>
        <taxon>Arthropoda</taxon>
        <taxon>Hexapoda</taxon>
        <taxon>Insecta</taxon>
        <taxon>Pterygota</taxon>
        <taxon>Neoptera</taxon>
        <taxon>Paraneoptera</taxon>
        <taxon>Hemiptera</taxon>
        <taxon>Heteroptera</taxon>
        <taxon>Panheteroptera</taxon>
        <taxon>Cimicomorpha</taxon>
        <taxon>Reduviidae</taxon>
        <taxon>Triatominae</taxon>
        <taxon>Triatoma</taxon>
    </lineage>
</organism>
<sequence>EIISLIGRFRKKTEDSEVSPEQRIILIFGWNILQKLTNTNLQNTIFFHILVMEP</sequence>
<name>A0A161MBT1_TRIIF</name>
<evidence type="ECO:0000313" key="1">
    <source>
        <dbReference type="EMBL" id="JAR97195.1"/>
    </source>
</evidence>
<dbReference type="GO" id="GO:0016301">
    <property type="term" value="F:kinase activity"/>
    <property type="evidence" value="ECO:0007669"/>
    <property type="project" value="UniProtKB-KW"/>
</dbReference>
<keyword evidence="1" id="KW-0808">Transferase</keyword>
<feature type="non-terminal residue" evidence="1">
    <location>
        <position position="1"/>
    </location>
</feature>
<reference evidence="1" key="1">
    <citation type="submission" date="2016-04" db="EMBL/GenBank/DDBJ databases">
        <authorList>
            <person name="Calderon-Fernandez G.M.Sr."/>
        </authorList>
    </citation>
    <scope>NUCLEOTIDE SEQUENCE</scope>
    <source>
        <strain evidence="1">Int1</strain>
        <tissue evidence="1">Integument</tissue>
    </source>
</reference>
<dbReference type="EMBL" id="GEMB01006132">
    <property type="protein sequence ID" value="JAR97195.1"/>
    <property type="molecule type" value="Transcribed_RNA"/>
</dbReference>
<accession>A0A161MBT1</accession>
<keyword evidence="1" id="KW-0418">Kinase</keyword>
<protein>
    <submittedName>
        <fullName evidence="1">Mitogen-activated protein kinase kinase kinase 15 isoform x1</fullName>
    </submittedName>
</protein>